<comment type="caution">
    <text evidence="1">The sequence shown here is derived from an EMBL/GenBank/DDBJ whole genome shotgun (WGS) entry which is preliminary data.</text>
</comment>
<evidence type="ECO:0000313" key="2">
    <source>
        <dbReference type="Proteomes" id="UP000784294"/>
    </source>
</evidence>
<dbReference type="Proteomes" id="UP000784294">
    <property type="component" value="Unassembled WGS sequence"/>
</dbReference>
<dbReference type="EMBL" id="CAAALY010268304">
    <property type="protein sequence ID" value="VEL41193.1"/>
    <property type="molecule type" value="Genomic_DNA"/>
</dbReference>
<organism evidence="1 2">
    <name type="scientific">Protopolystoma xenopodis</name>
    <dbReference type="NCBI Taxonomy" id="117903"/>
    <lineage>
        <taxon>Eukaryota</taxon>
        <taxon>Metazoa</taxon>
        <taxon>Spiralia</taxon>
        <taxon>Lophotrochozoa</taxon>
        <taxon>Platyhelminthes</taxon>
        <taxon>Monogenea</taxon>
        <taxon>Polyopisthocotylea</taxon>
        <taxon>Polystomatidea</taxon>
        <taxon>Polystomatidae</taxon>
        <taxon>Protopolystoma</taxon>
    </lineage>
</organism>
<protein>
    <submittedName>
        <fullName evidence="1">Uncharacterized protein</fullName>
    </submittedName>
</protein>
<sequence>MFRVSSAPSYLHAWLGSDSYLSFRGEVDQPADGAKSSVATFLLASDRASSDSSSPVRNIGWTTSVQYPTTLPHLRRNTFHKGDINEVD</sequence>
<gene>
    <name evidence="1" type="ORF">PXEA_LOCUS34633</name>
</gene>
<reference evidence="1" key="1">
    <citation type="submission" date="2018-11" db="EMBL/GenBank/DDBJ databases">
        <authorList>
            <consortium name="Pathogen Informatics"/>
        </authorList>
    </citation>
    <scope>NUCLEOTIDE SEQUENCE</scope>
</reference>
<name>A0A3S5C7X7_9PLAT</name>
<dbReference type="AlphaFoldDB" id="A0A3S5C7X7"/>
<accession>A0A3S5C7X7</accession>
<evidence type="ECO:0000313" key="1">
    <source>
        <dbReference type="EMBL" id="VEL41193.1"/>
    </source>
</evidence>
<proteinExistence type="predicted"/>
<keyword evidence="2" id="KW-1185">Reference proteome</keyword>